<evidence type="ECO:0000256" key="1">
    <source>
        <dbReference type="SAM" id="MobiDB-lite"/>
    </source>
</evidence>
<accession>A0AAU9UAQ3</accession>
<feature type="region of interest" description="Disordered" evidence="1">
    <location>
        <begin position="24"/>
        <end position="52"/>
    </location>
</feature>
<keyword evidence="3" id="KW-1185">Reference proteome</keyword>
<reference evidence="2" key="1">
    <citation type="submission" date="2022-03" db="EMBL/GenBank/DDBJ databases">
        <authorList>
            <person name="Tunstrom K."/>
        </authorList>
    </citation>
    <scope>NUCLEOTIDE SEQUENCE</scope>
</reference>
<sequence>MPKRNSKEKIDYYRNKIRNLENKHRRIKPIISSSESEDDTKPVTTDALAPQPEPVELEPDILAALDEANDEMLEYNEKIHESYAKIWLPIFKKGLVKESRESFLKNYSIPENCVMLQAPVLSDLHHQQTETRKKFITPCLDKTFCK</sequence>
<dbReference type="EMBL" id="CAKOGL010000017">
    <property type="protein sequence ID" value="CAH2096874.1"/>
    <property type="molecule type" value="Genomic_DNA"/>
</dbReference>
<gene>
    <name evidence="2" type="ORF">EEDITHA_LOCUS12161</name>
</gene>
<organism evidence="2 3">
    <name type="scientific">Euphydryas editha</name>
    <name type="common">Edith's checkerspot</name>
    <dbReference type="NCBI Taxonomy" id="104508"/>
    <lineage>
        <taxon>Eukaryota</taxon>
        <taxon>Metazoa</taxon>
        <taxon>Ecdysozoa</taxon>
        <taxon>Arthropoda</taxon>
        <taxon>Hexapoda</taxon>
        <taxon>Insecta</taxon>
        <taxon>Pterygota</taxon>
        <taxon>Neoptera</taxon>
        <taxon>Endopterygota</taxon>
        <taxon>Lepidoptera</taxon>
        <taxon>Glossata</taxon>
        <taxon>Ditrysia</taxon>
        <taxon>Papilionoidea</taxon>
        <taxon>Nymphalidae</taxon>
        <taxon>Nymphalinae</taxon>
        <taxon>Euphydryas</taxon>
    </lineage>
</organism>
<protein>
    <submittedName>
        <fullName evidence="2">Uncharacterized protein</fullName>
    </submittedName>
</protein>
<dbReference type="Proteomes" id="UP001153954">
    <property type="component" value="Unassembled WGS sequence"/>
</dbReference>
<comment type="caution">
    <text evidence="2">The sequence shown here is derived from an EMBL/GenBank/DDBJ whole genome shotgun (WGS) entry which is preliminary data.</text>
</comment>
<dbReference type="AlphaFoldDB" id="A0AAU9UAQ3"/>
<evidence type="ECO:0000313" key="2">
    <source>
        <dbReference type="EMBL" id="CAH2096874.1"/>
    </source>
</evidence>
<evidence type="ECO:0000313" key="3">
    <source>
        <dbReference type="Proteomes" id="UP001153954"/>
    </source>
</evidence>
<proteinExistence type="predicted"/>
<name>A0AAU9UAQ3_EUPED</name>